<name>A0ABR0ME76_GOSAR</name>
<protein>
    <submittedName>
        <fullName evidence="1">Uncharacterized protein</fullName>
    </submittedName>
</protein>
<gene>
    <name evidence="1" type="ORF">PVK06_047767</name>
</gene>
<sequence length="85" mass="9733">MLRMRDCLKRPKRSTISKEDEVELENEALKLRSMILNFAKAKRDHKQKGLIYVNINIIEIMVGKAKKLGAINVVVTPKKAIDEKA</sequence>
<keyword evidence="2" id="KW-1185">Reference proteome</keyword>
<dbReference type="EMBL" id="JARKNE010000013">
    <property type="protein sequence ID" value="KAK5771550.1"/>
    <property type="molecule type" value="Genomic_DNA"/>
</dbReference>
<organism evidence="1 2">
    <name type="scientific">Gossypium arboreum</name>
    <name type="common">Tree cotton</name>
    <name type="synonym">Gossypium nanking</name>
    <dbReference type="NCBI Taxonomy" id="29729"/>
    <lineage>
        <taxon>Eukaryota</taxon>
        <taxon>Viridiplantae</taxon>
        <taxon>Streptophyta</taxon>
        <taxon>Embryophyta</taxon>
        <taxon>Tracheophyta</taxon>
        <taxon>Spermatophyta</taxon>
        <taxon>Magnoliopsida</taxon>
        <taxon>eudicotyledons</taxon>
        <taxon>Gunneridae</taxon>
        <taxon>Pentapetalae</taxon>
        <taxon>rosids</taxon>
        <taxon>malvids</taxon>
        <taxon>Malvales</taxon>
        <taxon>Malvaceae</taxon>
        <taxon>Malvoideae</taxon>
        <taxon>Gossypium</taxon>
    </lineage>
</organism>
<proteinExistence type="predicted"/>
<evidence type="ECO:0000313" key="1">
    <source>
        <dbReference type="EMBL" id="KAK5771550.1"/>
    </source>
</evidence>
<dbReference type="Proteomes" id="UP001358586">
    <property type="component" value="Chromosome 13"/>
</dbReference>
<evidence type="ECO:0000313" key="2">
    <source>
        <dbReference type="Proteomes" id="UP001358586"/>
    </source>
</evidence>
<reference evidence="1 2" key="1">
    <citation type="submission" date="2023-03" db="EMBL/GenBank/DDBJ databases">
        <title>WGS of Gossypium arboreum.</title>
        <authorList>
            <person name="Yu D."/>
        </authorList>
    </citation>
    <scope>NUCLEOTIDE SEQUENCE [LARGE SCALE GENOMIC DNA]</scope>
    <source>
        <tissue evidence="1">Leaf</tissue>
    </source>
</reference>
<comment type="caution">
    <text evidence="1">The sequence shown here is derived from an EMBL/GenBank/DDBJ whole genome shotgun (WGS) entry which is preliminary data.</text>
</comment>
<accession>A0ABR0ME76</accession>